<name>A0ABY8QJ95_9RHOB</name>
<sequence>MKAHFAQVVEAIRDILEFQSAEQLTEDTLLETDLGMDSGLMLELIMQLEDSVEGLVIDQASISYEEFKSVGSVCDYIAARVQIAEPA</sequence>
<dbReference type="Gene3D" id="1.10.1200.10">
    <property type="entry name" value="ACP-like"/>
    <property type="match status" value="1"/>
</dbReference>
<dbReference type="PROSITE" id="PS50075">
    <property type="entry name" value="CARRIER"/>
    <property type="match status" value="1"/>
</dbReference>
<dbReference type="RefSeq" id="WP_282301148.1">
    <property type="nucleotide sequence ID" value="NZ_CP124616.1"/>
</dbReference>
<dbReference type="Proteomes" id="UP001241605">
    <property type="component" value="Chromosome"/>
</dbReference>
<organism evidence="2 3">
    <name type="scientific">Tropicibacter oceani</name>
    <dbReference type="NCBI Taxonomy" id="3058420"/>
    <lineage>
        <taxon>Bacteria</taxon>
        <taxon>Pseudomonadati</taxon>
        <taxon>Pseudomonadota</taxon>
        <taxon>Alphaproteobacteria</taxon>
        <taxon>Rhodobacterales</taxon>
        <taxon>Roseobacteraceae</taxon>
        <taxon>Tropicibacter</taxon>
    </lineage>
</organism>
<proteinExistence type="predicted"/>
<keyword evidence="3" id="KW-1185">Reference proteome</keyword>
<reference evidence="2 3" key="1">
    <citation type="submission" date="2023-05" db="EMBL/GenBank/DDBJ databases">
        <title>YMD87, complete Genome.</title>
        <authorList>
            <person name="Zhang J."/>
            <person name="Xu X."/>
        </authorList>
    </citation>
    <scope>NUCLEOTIDE SEQUENCE [LARGE SCALE GENOMIC DNA]</scope>
    <source>
        <strain evidence="2 3">YMD87</strain>
    </source>
</reference>
<evidence type="ECO:0000313" key="2">
    <source>
        <dbReference type="EMBL" id="WGW04513.1"/>
    </source>
</evidence>
<dbReference type="EMBL" id="CP124616">
    <property type="protein sequence ID" value="WGW04513.1"/>
    <property type="molecule type" value="Genomic_DNA"/>
</dbReference>
<accession>A0ABY8QJ95</accession>
<dbReference type="Pfam" id="PF00550">
    <property type="entry name" value="PP-binding"/>
    <property type="match status" value="1"/>
</dbReference>
<gene>
    <name evidence="2" type="ORF">QF118_02890</name>
</gene>
<protein>
    <submittedName>
        <fullName evidence="2">Phosphopantetheine-binding protein</fullName>
    </submittedName>
</protein>
<dbReference type="SUPFAM" id="SSF47336">
    <property type="entry name" value="ACP-like"/>
    <property type="match status" value="1"/>
</dbReference>
<dbReference type="InterPro" id="IPR009081">
    <property type="entry name" value="PP-bd_ACP"/>
</dbReference>
<evidence type="ECO:0000259" key="1">
    <source>
        <dbReference type="PROSITE" id="PS50075"/>
    </source>
</evidence>
<dbReference type="InterPro" id="IPR036736">
    <property type="entry name" value="ACP-like_sf"/>
</dbReference>
<feature type="domain" description="Carrier" evidence="1">
    <location>
        <begin position="2"/>
        <end position="81"/>
    </location>
</feature>
<evidence type="ECO:0000313" key="3">
    <source>
        <dbReference type="Proteomes" id="UP001241605"/>
    </source>
</evidence>